<protein>
    <submittedName>
        <fullName evidence="2">Group 4 capsule polysaccharide lipoprotein gfcB, YjbF</fullName>
    </submittedName>
</protein>
<dbReference type="Gene3D" id="2.40.360.10">
    <property type="entry name" value="YmcC-like"/>
    <property type="match status" value="1"/>
</dbReference>
<dbReference type="AlphaFoldDB" id="A0A1I6HM77"/>
<dbReference type="EMBL" id="FOYP01000002">
    <property type="protein sequence ID" value="SFR55555.1"/>
    <property type="molecule type" value="Genomic_DNA"/>
</dbReference>
<dbReference type="SUPFAM" id="SSF159270">
    <property type="entry name" value="YmcC-like"/>
    <property type="match status" value="1"/>
</dbReference>
<evidence type="ECO:0000313" key="3">
    <source>
        <dbReference type="Proteomes" id="UP000199478"/>
    </source>
</evidence>
<dbReference type="InterPro" id="IPR021308">
    <property type="entry name" value="GfcB"/>
</dbReference>
<dbReference type="OrthoDB" id="6237231at2"/>
<proteinExistence type="predicted"/>
<dbReference type="Proteomes" id="UP000199478">
    <property type="component" value="Unassembled WGS sequence"/>
</dbReference>
<organism evidence="2 3">
    <name type="scientific">Yoonia tamlensis</name>
    <dbReference type="NCBI Taxonomy" id="390270"/>
    <lineage>
        <taxon>Bacteria</taxon>
        <taxon>Pseudomonadati</taxon>
        <taxon>Pseudomonadota</taxon>
        <taxon>Alphaproteobacteria</taxon>
        <taxon>Rhodobacterales</taxon>
        <taxon>Paracoccaceae</taxon>
        <taxon>Yoonia</taxon>
    </lineage>
</organism>
<reference evidence="3" key="1">
    <citation type="submission" date="2016-10" db="EMBL/GenBank/DDBJ databases">
        <authorList>
            <person name="Varghese N."/>
            <person name="Submissions S."/>
        </authorList>
    </citation>
    <scope>NUCLEOTIDE SEQUENCE [LARGE SCALE GENOMIC DNA]</scope>
    <source>
        <strain evidence="3">DSM 26879</strain>
    </source>
</reference>
<dbReference type="RefSeq" id="WP_090201321.1">
    <property type="nucleotide sequence ID" value="NZ_FOYP01000002.1"/>
</dbReference>
<dbReference type="PROSITE" id="PS51257">
    <property type="entry name" value="PROKAR_LIPOPROTEIN"/>
    <property type="match status" value="1"/>
</dbReference>
<evidence type="ECO:0000256" key="1">
    <source>
        <dbReference type="SAM" id="SignalP"/>
    </source>
</evidence>
<feature type="chain" id="PRO_5011619195" evidence="1">
    <location>
        <begin position="25"/>
        <end position="217"/>
    </location>
</feature>
<sequence>MTYLLKTGAALGAFLALASCGSLGQSGIGARITGMITGQEAAPAAPENALVPAEEMLANPGKYVRVNIRDQGAWVSLMQVAQNGARTTWIGQSNISMTFENGLLVATRGLPRDLLGSDVTQSWDAITNGGGSAERRQDYITDQDGISAVLLQCSIESEGSEQITREAITFETTRFKEVCTGDALTFTNIYWVGRQNSIIRSLQAVSPDAGYLQIDVF</sequence>
<feature type="signal peptide" evidence="1">
    <location>
        <begin position="1"/>
        <end position="24"/>
    </location>
</feature>
<accession>A0A1I6HM77</accession>
<dbReference type="InterPro" id="IPR023373">
    <property type="entry name" value="YmcC_sf"/>
</dbReference>
<keyword evidence="1" id="KW-0732">Signal</keyword>
<dbReference type="STRING" id="390270.SAMN04488005_2849"/>
<name>A0A1I6HM77_9RHOB</name>
<keyword evidence="3" id="KW-1185">Reference proteome</keyword>
<evidence type="ECO:0000313" key="2">
    <source>
        <dbReference type="EMBL" id="SFR55555.1"/>
    </source>
</evidence>
<keyword evidence="2" id="KW-0449">Lipoprotein</keyword>
<gene>
    <name evidence="2" type="ORF">SAMN04488005_2849</name>
</gene>
<dbReference type="Pfam" id="PF11102">
    <property type="entry name" value="YjbF"/>
    <property type="match status" value="1"/>
</dbReference>